<dbReference type="InterPro" id="IPR028244">
    <property type="entry name" value="T6SS_Rhs_Vgr_dom"/>
</dbReference>
<evidence type="ECO:0000259" key="2">
    <source>
        <dbReference type="Pfam" id="PF10106"/>
    </source>
</evidence>
<proteinExistence type="predicted"/>
<name>A0AA87Y8A9_9BURK</name>
<accession>A0AA87Y8A9</accession>
<dbReference type="Pfam" id="PF10106">
    <property type="entry name" value="DUF2345"/>
    <property type="match status" value="1"/>
</dbReference>
<feature type="domain" description="Putative type VI secretion system Rhs element associated Vgr" evidence="3">
    <location>
        <begin position="1"/>
        <end position="90"/>
    </location>
</feature>
<sequence length="341" mass="33641">MQLRSTYAGSELTLGHLIHAADNYRGSLRGQGAELRTDAYGAARCGAGLLVSSYVVAHSAGSRDPVGDNAAGIALMKQAVKLGETFSEAAVTHNTVALASSIGPAKAGASSMSDKEAPLAAMLTAVSGMVEGDSLGNAKGSASAKKTSPGDGSLPHSSDPIIAISAKAGLGVTAAGAVQMSNGETVTLMSGADTQSVSGGQMRVHSGQAIGVLGGAVAPGTDGIGVQVISAKDAIDVQAQADTLTVQARDDVNVISANSFIDFAAAKSISLSTAGGANITVNGGNITVQCPGTILIKAGKKSFVGPHSIDYPLPAMPNDVCKPCLLAALRSGSAFVAPAGA</sequence>
<dbReference type="InterPro" id="IPR018769">
    <property type="entry name" value="VgrG2_DUF2345"/>
</dbReference>
<feature type="region of interest" description="Disordered" evidence="1">
    <location>
        <begin position="137"/>
        <end position="158"/>
    </location>
</feature>
<organism evidence="4 5">
    <name type="scientific">Pseudoduganella plicata</name>
    <dbReference type="NCBI Taxonomy" id="321984"/>
    <lineage>
        <taxon>Bacteria</taxon>
        <taxon>Pseudomonadati</taxon>
        <taxon>Pseudomonadota</taxon>
        <taxon>Betaproteobacteria</taxon>
        <taxon>Burkholderiales</taxon>
        <taxon>Oxalobacteraceae</taxon>
        <taxon>Telluria group</taxon>
        <taxon>Pseudoduganella</taxon>
    </lineage>
</organism>
<comment type="caution">
    <text evidence="4">The sequence shown here is derived from an EMBL/GenBank/DDBJ whole genome shotgun (WGS) entry which is preliminary data.</text>
</comment>
<dbReference type="Pfam" id="PF13296">
    <property type="entry name" value="T6SS_Vgr"/>
    <property type="match status" value="1"/>
</dbReference>
<reference evidence="4" key="2">
    <citation type="submission" date="2022-12" db="EMBL/GenBank/DDBJ databases">
        <authorList>
            <person name="Sun Q."/>
            <person name="Kim S."/>
        </authorList>
    </citation>
    <scope>NUCLEOTIDE SEQUENCE</scope>
    <source>
        <strain evidence="4">KCTC 12344</strain>
    </source>
</reference>
<reference evidence="4" key="1">
    <citation type="journal article" date="2014" name="Int. J. Syst. Evol. Microbiol.">
        <title>Complete genome sequence of Corynebacterium casei LMG S-19264T (=DSM 44701T), isolated from a smear-ripened cheese.</title>
        <authorList>
            <consortium name="US DOE Joint Genome Institute (JGI-PGF)"/>
            <person name="Walter F."/>
            <person name="Albersmeier A."/>
            <person name="Kalinowski J."/>
            <person name="Ruckert C."/>
        </authorList>
    </citation>
    <scope>NUCLEOTIDE SEQUENCE</scope>
    <source>
        <strain evidence="4">KCTC 12344</strain>
    </source>
</reference>
<evidence type="ECO:0008006" key="6">
    <source>
        <dbReference type="Google" id="ProtNLM"/>
    </source>
</evidence>
<feature type="domain" description="DUF2345" evidence="2">
    <location>
        <begin position="151"/>
        <end position="306"/>
    </location>
</feature>
<evidence type="ECO:0000313" key="5">
    <source>
        <dbReference type="Proteomes" id="UP000619512"/>
    </source>
</evidence>
<dbReference type="AlphaFoldDB" id="A0AA87Y8A9"/>
<evidence type="ECO:0000313" key="4">
    <source>
        <dbReference type="EMBL" id="GGZ05402.1"/>
    </source>
</evidence>
<evidence type="ECO:0000256" key="1">
    <source>
        <dbReference type="SAM" id="MobiDB-lite"/>
    </source>
</evidence>
<evidence type="ECO:0000259" key="3">
    <source>
        <dbReference type="Pfam" id="PF13296"/>
    </source>
</evidence>
<gene>
    <name evidence="4" type="ORF">GCM10007388_43900</name>
</gene>
<dbReference type="Proteomes" id="UP000619512">
    <property type="component" value="Unassembled WGS sequence"/>
</dbReference>
<dbReference type="EMBL" id="BMWW01000009">
    <property type="protein sequence ID" value="GGZ05402.1"/>
    <property type="molecule type" value="Genomic_DNA"/>
</dbReference>
<protein>
    <recommendedName>
        <fullName evidence="6">DUF2345 domain-containing protein</fullName>
    </recommendedName>
</protein>